<sequence length="954" mass="101922">MLEVSLTLVGNIKHRRYCFLEEAFGRRKLFLREQKRGMFGFDDGSVVLALGTMGRAWCPYCAGTEWRYVAVGEGRFNMECKTCLRVVEERHSKVEEIFVERAYDAPLCIVTPDFADEAFKVPPLDDDPFENIGFITTFSTWSIERSPLYGITTCTMSGQLAEMERLLADALANDGTTGAGSNSQDMVRGYLQILEVGSILRLERDSCDHAVELFRQCLQTTYLRNRNIEALATAAIVQAMREAGEPRTLQEVAQAASIPQKEIGRHMKLLSDALKLSQPMNSNSISVHMPRFCSILQLNQSTQKLATHIGEVVLDKSFCTRRNPVSISAAAIYLACHLEDKRKTQTEICKATGLTEVTLRKVYKELMENLEDLLPPDYTPAVPLEKAFSVNTASSLRVHVQRQAGGVSGLSDPSITTTPYNSAVSNNSAGLAGDTSSAVGGSGASSPAQPSLARVPTTSANDRATVMPYRGSTPPPEGGRSASMHVFAVPSQVPAMGNGSAESMGKNRRDFVAEGDWQQNEREKERDRERSETEYGGRKKQHRDTSMMPPANVPCRQPHFFPFPVDPRVLQEMWPLHVFNTAPAMRPEEPTTAAAPRALDKSREDGMPSPASQPSGKVHSQYVGVFPGMPENSSMQMKMLGGSKPTDSSERQGGFDRDRDHEASHVGEIPVNGGSTPATSSAAASTAYGIGSNAAAASSGRPLVFPGFPPGLWPFMSNGPTGPYGLFSPQLLAAAGGALPQSQGGHIQGGGGNASAGDKSIGTNVTLDGLPQGVLISAGAEALARMGRGLVPGQSAVQPPGLLASAAGADAMARMGPGVVSGQGGQSNVLWPGPQFHQLFMSQGMMPGSLPTGGSFVSNGLSDGLNGVRRENVGVTIDVNGRLSSTGPNVHQTQRPVTDLFPMLGSGTNHSSNGPPPGHGSATPSRTEKRETKSASATLPENQTTYEQQPHGQR</sequence>
<dbReference type="InterPro" id="IPR013763">
    <property type="entry name" value="Cyclin-like_dom"/>
</dbReference>
<dbReference type="SUPFAM" id="SSF47954">
    <property type="entry name" value="Cyclin-like"/>
    <property type="match status" value="2"/>
</dbReference>
<name>A0ABD1ZJY4_9MARC</name>
<feature type="compositionally biased region" description="Basic and acidic residues" evidence="3">
    <location>
        <begin position="519"/>
        <end position="537"/>
    </location>
</feature>
<feature type="compositionally biased region" description="Low complexity" evidence="3">
    <location>
        <begin position="585"/>
        <end position="597"/>
    </location>
</feature>
<reference evidence="5 6" key="1">
    <citation type="submission" date="2024-09" db="EMBL/GenBank/DDBJ databases">
        <title>Chromosome-scale assembly of Riccia fluitans.</title>
        <authorList>
            <person name="Paukszto L."/>
            <person name="Sawicki J."/>
            <person name="Karawczyk K."/>
            <person name="Piernik-Szablinska J."/>
            <person name="Szczecinska M."/>
            <person name="Mazdziarz M."/>
        </authorList>
    </citation>
    <scope>NUCLEOTIDE SEQUENCE [LARGE SCALE GENOMIC DNA]</scope>
    <source>
        <strain evidence="5">Rf_01</strain>
        <tissue evidence="5">Aerial parts of the thallus</tissue>
    </source>
</reference>
<dbReference type="InterPro" id="IPR000812">
    <property type="entry name" value="TFIIB"/>
</dbReference>
<feature type="domain" description="Cyclin-like" evidence="4">
    <location>
        <begin position="287"/>
        <end position="368"/>
    </location>
</feature>
<dbReference type="InterPro" id="IPR013150">
    <property type="entry name" value="TFIIB_cyclin"/>
</dbReference>
<dbReference type="InterPro" id="IPR036915">
    <property type="entry name" value="Cyclin-like_sf"/>
</dbReference>
<dbReference type="PRINTS" id="PR00685">
    <property type="entry name" value="TIFACTORIIB"/>
</dbReference>
<keyword evidence="1" id="KW-0805">Transcription regulation</keyword>
<dbReference type="AlphaFoldDB" id="A0ABD1ZJY4"/>
<keyword evidence="6" id="KW-1185">Reference proteome</keyword>
<feature type="compositionally biased region" description="Basic and acidic residues" evidence="3">
    <location>
        <begin position="647"/>
        <end position="665"/>
    </location>
</feature>
<feature type="compositionally biased region" description="Polar residues" evidence="3">
    <location>
        <begin position="934"/>
        <end position="954"/>
    </location>
</feature>
<gene>
    <name evidence="5" type="ORF">R1flu_019373</name>
</gene>
<feature type="region of interest" description="Disordered" evidence="3">
    <location>
        <begin position="512"/>
        <end position="553"/>
    </location>
</feature>
<feature type="region of interest" description="Disordered" evidence="3">
    <location>
        <begin position="585"/>
        <end position="682"/>
    </location>
</feature>
<evidence type="ECO:0000256" key="3">
    <source>
        <dbReference type="SAM" id="MobiDB-lite"/>
    </source>
</evidence>
<feature type="domain" description="Cyclin-like" evidence="4">
    <location>
        <begin position="191"/>
        <end position="272"/>
    </location>
</feature>
<evidence type="ECO:0000256" key="1">
    <source>
        <dbReference type="ARBA" id="ARBA00023015"/>
    </source>
</evidence>
<proteinExistence type="predicted"/>
<dbReference type="EMBL" id="JBHFFA010000001">
    <property type="protein sequence ID" value="KAL2651245.1"/>
    <property type="molecule type" value="Genomic_DNA"/>
</dbReference>
<feature type="compositionally biased region" description="Low complexity" evidence="3">
    <location>
        <begin position="432"/>
        <end position="451"/>
    </location>
</feature>
<evidence type="ECO:0000313" key="6">
    <source>
        <dbReference type="Proteomes" id="UP001605036"/>
    </source>
</evidence>
<evidence type="ECO:0000256" key="2">
    <source>
        <dbReference type="ARBA" id="ARBA00023163"/>
    </source>
</evidence>
<dbReference type="SMART" id="SM00385">
    <property type="entry name" value="CYCLIN"/>
    <property type="match status" value="2"/>
</dbReference>
<organism evidence="5 6">
    <name type="scientific">Riccia fluitans</name>
    <dbReference type="NCBI Taxonomy" id="41844"/>
    <lineage>
        <taxon>Eukaryota</taxon>
        <taxon>Viridiplantae</taxon>
        <taxon>Streptophyta</taxon>
        <taxon>Embryophyta</taxon>
        <taxon>Marchantiophyta</taxon>
        <taxon>Marchantiopsida</taxon>
        <taxon>Marchantiidae</taxon>
        <taxon>Marchantiales</taxon>
        <taxon>Ricciaceae</taxon>
        <taxon>Riccia</taxon>
    </lineage>
</organism>
<dbReference type="Pfam" id="PF00382">
    <property type="entry name" value="TFIIB"/>
    <property type="match status" value="2"/>
</dbReference>
<dbReference type="FunFam" id="1.10.472.10:FF:000045">
    <property type="entry name" value="Transcription initiation factor IIB"/>
    <property type="match status" value="1"/>
</dbReference>
<dbReference type="Proteomes" id="UP001605036">
    <property type="component" value="Unassembled WGS sequence"/>
</dbReference>
<feature type="compositionally biased region" description="Polar residues" evidence="3">
    <location>
        <begin position="882"/>
        <end position="896"/>
    </location>
</feature>
<dbReference type="Gene3D" id="1.10.472.10">
    <property type="entry name" value="Cyclin-like"/>
    <property type="match status" value="2"/>
</dbReference>
<feature type="region of interest" description="Disordered" evidence="3">
    <location>
        <begin position="880"/>
        <end position="954"/>
    </location>
</feature>
<dbReference type="CDD" id="cd20550">
    <property type="entry name" value="CYCLIN_TFIIB_archaea_like_rpt2"/>
    <property type="match status" value="1"/>
</dbReference>
<dbReference type="PANTHER" id="PTHR11618">
    <property type="entry name" value="TRANSCRIPTION INITIATION FACTOR IIB-RELATED"/>
    <property type="match status" value="1"/>
</dbReference>
<comment type="caution">
    <text evidence="5">The sequence shown here is derived from an EMBL/GenBank/DDBJ whole genome shotgun (WGS) entry which is preliminary data.</text>
</comment>
<feature type="compositionally biased region" description="Low complexity" evidence="3">
    <location>
        <begin position="673"/>
        <end position="682"/>
    </location>
</feature>
<evidence type="ECO:0000259" key="4">
    <source>
        <dbReference type="SMART" id="SM00385"/>
    </source>
</evidence>
<protein>
    <recommendedName>
        <fullName evidence="4">Cyclin-like domain-containing protein</fullName>
    </recommendedName>
</protein>
<accession>A0ABD1ZJY4</accession>
<feature type="region of interest" description="Disordered" evidence="3">
    <location>
        <begin position="432"/>
        <end position="482"/>
    </location>
</feature>
<keyword evidence="2" id="KW-0804">Transcription</keyword>
<evidence type="ECO:0000313" key="5">
    <source>
        <dbReference type="EMBL" id="KAL2651245.1"/>
    </source>
</evidence>
<dbReference type="PANTHER" id="PTHR11618:SF13">
    <property type="entry name" value="TRANSCRIPTION INITIATION FACTOR IIB"/>
    <property type="match status" value="1"/>
</dbReference>